<dbReference type="InterPro" id="IPR034660">
    <property type="entry name" value="DinB/YfiT-like"/>
</dbReference>
<dbReference type="EMBL" id="JAENHO010000003">
    <property type="protein sequence ID" value="MBL7254570.1"/>
    <property type="molecule type" value="Genomic_DNA"/>
</dbReference>
<sequence length="199" mass="21555">MNADDVTRTVGLALDTLRKVEAGDWQAKAGDLTWTRWETVEHMADDLFTYAAQLSPAEPSVTDHVPYGWQYRREGGPGLTVFVDPTDGPRGLLRVLESSGALLAAMVATAPRDRMSFHNYGPSDPSGFAAMGVVEVLVHTNDVTAWDPPADLCAAALDRLFPDAPAGTAPWTALLWSTGRADLPGRPRPTAWKWDGSPR</sequence>
<reference evidence="1 2" key="1">
    <citation type="submission" date="2021-01" db="EMBL/GenBank/DDBJ databases">
        <title>Actinoplanes sp. nov. LDG1-01 isolated from lichen.</title>
        <authorList>
            <person name="Saeng-In P."/>
            <person name="Phongsopitanun W."/>
            <person name="Kanchanasin P."/>
            <person name="Yuki M."/>
            <person name="Kudo T."/>
            <person name="Ohkuma M."/>
            <person name="Tanasupawat S."/>
        </authorList>
    </citation>
    <scope>NUCLEOTIDE SEQUENCE [LARGE SCALE GENOMIC DNA]</scope>
    <source>
        <strain evidence="1 2">LDG1-01</strain>
    </source>
</reference>
<gene>
    <name evidence="1" type="ORF">JKJ07_09635</name>
</gene>
<evidence type="ECO:0000313" key="1">
    <source>
        <dbReference type="EMBL" id="MBL7254570.1"/>
    </source>
</evidence>
<name>A0ABS1VIU3_9ACTN</name>
<evidence type="ECO:0000313" key="2">
    <source>
        <dbReference type="Proteomes" id="UP000598996"/>
    </source>
</evidence>
<evidence type="ECO:0008006" key="3">
    <source>
        <dbReference type="Google" id="ProtNLM"/>
    </source>
</evidence>
<organism evidence="1 2">
    <name type="scientific">Paractinoplanes lichenicola</name>
    <dbReference type="NCBI Taxonomy" id="2802976"/>
    <lineage>
        <taxon>Bacteria</taxon>
        <taxon>Bacillati</taxon>
        <taxon>Actinomycetota</taxon>
        <taxon>Actinomycetes</taxon>
        <taxon>Micromonosporales</taxon>
        <taxon>Micromonosporaceae</taxon>
        <taxon>Paractinoplanes</taxon>
    </lineage>
</organism>
<dbReference type="RefSeq" id="WP_202991037.1">
    <property type="nucleotide sequence ID" value="NZ_JAENHO010000003.1"/>
</dbReference>
<proteinExistence type="predicted"/>
<keyword evidence="2" id="KW-1185">Reference proteome</keyword>
<comment type="caution">
    <text evidence="1">The sequence shown here is derived from an EMBL/GenBank/DDBJ whole genome shotgun (WGS) entry which is preliminary data.</text>
</comment>
<protein>
    <recommendedName>
        <fullName evidence="3">Mycothiol-dependent maleylpyruvate isomerase metal-binding domain-containing protein</fullName>
    </recommendedName>
</protein>
<dbReference type="SUPFAM" id="SSF109854">
    <property type="entry name" value="DinB/YfiT-like putative metalloenzymes"/>
    <property type="match status" value="1"/>
</dbReference>
<dbReference type="Proteomes" id="UP000598996">
    <property type="component" value="Unassembled WGS sequence"/>
</dbReference>
<accession>A0ABS1VIU3</accession>